<comment type="caution">
    <text evidence="2">The sequence shown here is derived from an EMBL/GenBank/DDBJ whole genome shotgun (WGS) entry which is preliminary data.</text>
</comment>
<reference evidence="2 3" key="1">
    <citation type="journal article" date="2021" name="Hortic Res">
        <title>The domestication of Cucurbita argyrosperma as revealed by the genome of its wild relative.</title>
        <authorList>
            <person name="Barrera-Redondo J."/>
            <person name="Sanchez-de la Vega G."/>
            <person name="Aguirre-Liguori J.A."/>
            <person name="Castellanos-Morales G."/>
            <person name="Gutierrez-Guerrero Y.T."/>
            <person name="Aguirre-Dugua X."/>
            <person name="Aguirre-Planter E."/>
            <person name="Tenaillon M.I."/>
            <person name="Lira-Saade R."/>
            <person name="Eguiarte L.E."/>
        </authorList>
    </citation>
    <scope>NUCLEOTIDE SEQUENCE [LARGE SCALE GENOMIC DNA]</scope>
    <source>
        <strain evidence="2">JBR-2021</strain>
    </source>
</reference>
<dbReference type="EMBL" id="JAGKQH010000001">
    <property type="protein sequence ID" value="KAG6608006.1"/>
    <property type="molecule type" value="Genomic_DNA"/>
</dbReference>
<feature type="compositionally biased region" description="Basic and acidic residues" evidence="1">
    <location>
        <begin position="36"/>
        <end position="49"/>
    </location>
</feature>
<evidence type="ECO:0000256" key="1">
    <source>
        <dbReference type="SAM" id="MobiDB-lite"/>
    </source>
</evidence>
<evidence type="ECO:0000313" key="2">
    <source>
        <dbReference type="EMBL" id="KAG6608006.1"/>
    </source>
</evidence>
<evidence type="ECO:0000313" key="3">
    <source>
        <dbReference type="Proteomes" id="UP000685013"/>
    </source>
</evidence>
<feature type="compositionally biased region" description="Basic and acidic residues" evidence="1">
    <location>
        <begin position="70"/>
        <end position="83"/>
    </location>
</feature>
<gene>
    <name evidence="2" type="ORF">SDJN03_01348</name>
</gene>
<dbReference type="Proteomes" id="UP000685013">
    <property type="component" value="Chromosome 1"/>
</dbReference>
<name>A0AAV6P9V5_9ROSI</name>
<organism evidence="2 3">
    <name type="scientific">Cucurbita argyrosperma subsp. sororia</name>
    <dbReference type="NCBI Taxonomy" id="37648"/>
    <lineage>
        <taxon>Eukaryota</taxon>
        <taxon>Viridiplantae</taxon>
        <taxon>Streptophyta</taxon>
        <taxon>Embryophyta</taxon>
        <taxon>Tracheophyta</taxon>
        <taxon>Spermatophyta</taxon>
        <taxon>Magnoliopsida</taxon>
        <taxon>eudicotyledons</taxon>
        <taxon>Gunneridae</taxon>
        <taxon>Pentapetalae</taxon>
        <taxon>rosids</taxon>
        <taxon>fabids</taxon>
        <taxon>Cucurbitales</taxon>
        <taxon>Cucurbitaceae</taxon>
        <taxon>Cucurbiteae</taxon>
        <taxon>Cucurbita</taxon>
    </lineage>
</organism>
<proteinExistence type="predicted"/>
<keyword evidence="3" id="KW-1185">Reference proteome</keyword>
<sequence>MSTLSTERGSKSPERAPLTLTSNSQRSLPTRLPVLDSEKGEKWRRREGAAHGGNSVRHGRVLQASGFEMKSIDKGKRSVTEKQ</sequence>
<feature type="non-terminal residue" evidence="2">
    <location>
        <position position="1"/>
    </location>
</feature>
<accession>A0AAV6P9V5</accession>
<dbReference type="AlphaFoldDB" id="A0AAV6P9V5"/>
<protein>
    <submittedName>
        <fullName evidence="2">Uncharacterized protein</fullName>
    </submittedName>
</protein>
<feature type="region of interest" description="Disordered" evidence="1">
    <location>
        <begin position="1"/>
        <end position="83"/>
    </location>
</feature>
<feature type="compositionally biased region" description="Polar residues" evidence="1">
    <location>
        <begin position="19"/>
        <end position="28"/>
    </location>
</feature>